<dbReference type="AlphaFoldDB" id="T1JYA6"/>
<dbReference type="EnsemblMetazoa" id="tetur02g15001.1">
    <property type="protein sequence ID" value="tetur02g15001.1"/>
    <property type="gene ID" value="tetur02g15001"/>
</dbReference>
<evidence type="ECO:0000259" key="3">
    <source>
        <dbReference type="Pfam" id="PF07707"/>
    </source>
</evidence>
<protein>
    <recommendedName>
        <fullName evidence="3">BACK domain-containing protein</fullName>
    </recommendedName>
</protein>
<keyword evidence="2" id="KW-0677">Repeat</keyword>
<dbReference type="Proteomes" id="UP000015104">
    <property type="component" value="Unassembled WGS sequence"/>
</dbReference>
<feature type="domain" description="BACK" evidence="3">
    <location>
        <begin position="128"/>
        <end position="207"/>
    </location>
</feature>
<dbReference type="PANTHER" id="PTHR24412:SF497">
    <property type="entry name" value="KELCH-LIKE PROTEIN 18"/>
    <property type="match status" value="1"/>
</dbReference>
<evidence type="ECO:0000256" key="2">
    <source>
        <dbReference type="ARBA" id="ARBA00022737"/>
    </source>
</evidence>
<dbReference type="Gene3D" id="3.30.710.10">
    <property type="entry name" value="Potassium Channel Kv1.1, Chain A"/>
    <property type="match status" value="1"/>
</dbReference>
<evidence type="ECO:0000256" key="1">
    <source>
        <dbReference type="ARBA" id="ARBA00022441"/>
    </source>
</evidence>
<dbReference type="STRING" id="32264.T1JYA6"/>
<dbReference type="Gene3D" id="1.25.40.420">
    <property type="match status" value="1"/>
</dbReference>
<sequence length="513" mass="60733">MNSLKTDDKLTIVNGTMEHRISKKIIRKVPYFDRMLSHDLLESKENKVKLDFDERALKLILNWLEFGLIFIEMDNVINLCTIADYFGVNNYLIDDCISHFHDNFSIEHLPVVIPQVTQTSKLINSGALNAFIRRYFMKIANTTVWLDYPIETIAYICKLDLMIYSEIQVFDSIMKWINFKADSRKCYLKELFKLIRWFYLEDKDLSKIKENELVKSCNFELELCSHDSSNCNYTIDRTKQSYFVVLEESDDKDLRVKVLDHNFIPLINRVIQSDESMLLNLLHDEHTSDIFFDSGRKMIRIDWKQNKYRLLKYLTLKSYYPKIYRCFFEDQKSEAYGKEMLPKYYGDHKTKGSLVEANDKFILVCHHEYWLKCWTNPTTEIINSHFDDTGYTYLTTVLDNSIYMIKNNFEFFQFNIDSKLEYKKVEIDRLKHFKIYNLLLTSNLACDDKVIIIDKSTKAVYCYNVETDKWSSMGRISNCDSESADGQRISDQLLTFTSTLLSMDTIKSTMNMN</sequence>
<proteinExistence type="predicted"/>
<reference evidence="4" key="2">
    <citation type="submission" date="2015-06" db="UniProtKB">
        <authorList>
            <consortium name="EnsemblMetazoa"/>
        </authorList>
    </citation>
    <scope>IDENTIFICATION</scope>
</reference>
<reference evidence="5" key="1">
    <citation type="submission" date="2011-08" db="EMBL/GenBank/DDBJ databases">
        <authorList>
            <person name="Rombauts S."/>
        </authorList>
    </citation>
    <scope>NUCLEOTIDE SEQUENCE</scope>
    <source>
        <strain evidence="5">London</strain>
    </source>
</reference>
<dbReference type="eggNOG" id="KOG4441">
    <property type="taxonomic scope" value="Eukaryota"/>
</dbReference>
<dbReference type="InterPro" id="IPR011333">
    <property type="entry name" value="SKP1/BTB/POZ_sf"/>
</dbReference>
<evidence type="ECO:0000313" key="5">
    <source>
        <dbReference type="Proteomes" id="UP000015104"/>
    </source>
</evidence>
<dbReference type="OrthoDB" id="6418787at2759"/>
<organism evidence="4 5">
    <name type="scientific">Tetranychus urticae</name>
    <name type="common">Two-spotted spider mite</name>
    <dbReference type="NCBI Taxonomy" id="32264"/>
    <lineage>
        <taxon>Eukaryota</taxon>
        <taxon>Metazoa</taxon>
        <taxon>Ecdysozoa</taxon>
        <taxon>Arthropoda</taxon>
        <taxon>Chelicerata</taxon>
        <taxon>Arachnida</taxon>
        <taxon>Acari</taxon>
        <taxon>Acariformes</taxon>
        <taxon>Trombidiformes</taxon>
        <taxon>Prostigmata</taxon>
        <taxon>Eleutherengona</taxon>
        <taxon>Raphignathae</taxon>
        <taxon>Tetranychoidea</taxon>
        <taxon>Tetranychidae</taxon>
        <taxon>Tetranychus</taxon>
    </lineage>
</organism>
<gene>
    <name evidence="4" type="primary">107370977</name>
</gene>
<dbReference type="InterPro" id="IPR011705">
    <property type="entry name" value="BACK"/>
</dbReference>
<dbReference type="KEGG" id="tut:107370977"/>
<keyword evidence="1" id="KW-0880">Kelch repeat</keyword>
<dbReference type="HOGENOM" id="CLU_020442_0_0_1"/>
<keyword evidence="5" id="KW-1185">Reference proteome</keyword>
<dbReference type="SUPFAM" id="SSF54695">
    <property type="entry name" value="POZ domain"/>
    <property type="match status" value="1"/>
</dbReference>
<dbReference type="PANTHER" id="PTHR24412">
    <property type="entry name" value="KELCH PROTEIN"/>
    <property type="match status" value="1"/>
</dbReference>
<dbReference type="EMBL" id="CAEY01000829">
    <property type="status" value="NOT_ANNOTATED_CDS"/>
    <property type="molecule type" value="Genomic_DNA"/>
</dbReference>
<evidence type="ECO:0000313" key="4">
    <source>
        <dbReference type="EnsemblMetazoa" id="tetur02g15001.1"/>
    </source>
</evidence>
<dbReference type="CDD" id="cd18186">
    <property type="entry name" value="BTB_POZ_ZBTB_KLHL-like"/>
    <property type="match status" value="1"/>
</dbReference>
<dbReference type="Pfam" id="PF07707">
    <property type="entry name" value="BACK"/>
    <property type="match status" value="1"/>
</dbReference>
<accession>T1JYA6</accession>
<name>T1JYA6_TETUR</name>